<keyword evidence="8 11" id="KW-0694">RNA-binding</keyword>
<evidence type="ECO:0000256" key="11">
    <source>
        <dbReference type="RuleBase" id="RU367085"/>
    </source>
</evidence>
<keyword evidence="14" id="KW-1185">Reference proteome</keyword>
<evidence type="ECO:0000256" key="9">
    <source>
        <dbReference type="ARBA" id="ARBA00023211"/>
    </source>
</evidence>
<dbReference type="WormBase" id="SRAE_X000043100">
    <property type="protein sequence ID" value="SRP05830"/>
    <property type="gene ID" value="WBGene00265990"/>
</dbReference>
<evidence type="ECO:0000256" key="1">
    <source>
        <dbReference type="ARBA" id="ARBA00001936"/>
    </source>
</evidence>
<dbReference type="EMBL" id="LN609530">
    <property type="protein sequence ID" value="CEF71104.1"/>
    <property type="molecule type" value="Genomic_DNA"/>
</dbReference>
<evidence type="ECO:0000256" key="6">
    <source>
        <dbReference type="ARBA" id="ARBA00022759"/>
    </source>
</evidence>
<keyword evidence="6 11" id="KW-0255">Endonuclease</keyword>
<protein>
    <submittedName>
        <fullName evidence="13 15">Endoribonuclease</fullName>
    </submittedName>
</protein>
<dbReference type="Proteomes" id="UP000035682">
    <property type="component" value="Unplaced"/>
</dbReference>
<dbReference type="OrthoDB" id="430326at2759"/>
<feature type="domain" description="EndoU" evidence="12">
    <location>
        <begin position="29"/>
        <end position="297"/>
    </location>
</feature>
<evidence type="ECO:0000313" key="15">
    <source>
        <dbReference type="WBParaSite" id="SRAE_X000043100.1"/>
    </source>
</evidence>
<dbReference type="WBParaSite" id="SRAE_X000043100.1">
    <property type="protein sequence ID" value="SRAE_X000043100.1"/>
    <property type="gene ID" value="WBGene00265990"/>
</dbReference>
<evidence type="ECO:0000256" key="4">
    <source>
        <dbReference type="ARBA" id="ARBA00022722"/>
    </source>
</evidence>
<keyword evidence="5 11" id="KW-0479">Metal-binding</keyword>
<dbReference type="Pfam" id="PF09412">
    <property type="entry name" value="XendoU"/>
    <property type="match status" value="1"/>
</dbReference>
<evidence type="ECO:0000313" key="13">
    <source>
        <dbReference type="EMBL" id="CEF71104.1"/>
    </source>
</evidence>
<keyword evidence="10" id="KW-0456">Lyase</keyword>
<dbReference type="InterPro" id="IPR018998">
    <property type="entry name" value="EndoU_C"/>
</dbReference>
<proteinExistence type="inferred from homology"/>
<dbReference type="AlphaFoldDB" id="A0A090LTY4"/>
<evidence type="ECO:0000256" key="8">
    <source>
        <dbReference type="ARBA" id="ARBA00022884"/>
    </source>
</evidence>
<evidence type="ECO:0000256" key="7">
    <source>
        <dbReference type="ARBA" id="ARBA00022801"/>
    </source>
</evidence>
<dbReference type="GO" id="GO:0046872">
    <property type="term" value="F:metal ion binding"/>
    <property type="evidence" value="ECO:0007669"/>
    <property type="project" value="UniProtKB-UniRule"/>
</dbReference>
<gene>
    <name evidence="13 15 16" type="ORF">SRAE_X000043100</name>
</gene>
<keyword evidence="7 11" id="KW-0378">Hydrolase</keyword>
<dbReference type="PROSITE" id="PS51959">
    <property type="entry name" value="ENDOU"/>
    <property type="match status" value="1"/>
</dbReference>
<dbReference type="InterPro" id="IPR039787">
    <property type="entry name" value="ENDOU"/>
</dbReference>
<evidence type="ECO:0000256" key="5">
    <source>
        <dbReference type="ARBA" id="ARBA00022723"/>
    </source>
</evidence>
<feature type="signal peptide" evidence="11">
    <location>
        <begin position="1"/>
        <end position="20"/>
    </location>
</feature>
<comment type="cofactor">
    <cofactor evidence="1 11">
        <name>Mn(2+)</name>
        <dbReference type="ChEBI" id="CHEBI:29035"/>
    </cofactor>
</comment>
<accession>A0A090LTY4</accession>
<dbReference type="CTD" id="36383484"/>
<evidence type="ECO:0000313" key="16">
    <source>
        <dbReference type="WormBase" id="SRAE_X000043100"/>
    </source>
</evidence>
<reference evidence="15" key="2">
    <citation type="submission" date="2020-12" db="UniProtKB">
        <authorList>
            <consortium name="WormBaseParasite"/>
        </authorList>
    </citation>
    <scope>IDENTIFICATION</scope>
</reference>
<keyword evidence="9 11" id="KW-0464">Manganese</keyword>
<dbReference type="GO" id="GO:0016829">
    <property type="term" value="F:lyase activity"/>
    <property type="evidence" value="ECO:0007669"/>
    <property type="project" value="UniProtKB-KW"/>
</dbReference>
<dbReference type="CDD" id="cd21159">
    <property type="entry name" value="XendoU"/>
    <property type="match status" value="1"/>
</dbReference>
<dbReference type="eggNOG" id="KOG2849">
    <property type="taxonomic scope" value="Eukaryota"/>
</dbReference>
<sequence>MFKNLLLIFLLANFFYFTKQQLLPNIWVSDEEIIELVNYFYSIDYNAARSNEVELNYQTHTTTRDNQGFAKYPLFTRVDPNILTKPTFKAFLQLMDNYNPEVGYEEKVTPTELYETDLFLDLITNTTIGKEFYMFLYQKQHPCAVDINNYIGCLKHLWFGRYSRARGVMDSSGFEHVFMGELKNGEVSGLHNWFRFAYLESTSNKNKFDYKGYLVKRFGLMASVKYTWLGYYKKAGSFFISTSPEFDFFTYTLCFLFRRGNSGCNVKINGCPASITAYELIQNNNIYIGSLFPNIKEMTEECKTYNSNF</sequence>
<evidence type="ECO:0000256" key="3">
    <source>
        <dbReference type="ARBA" id="ARBA00011245"/>
    </source>
</evidence>
<dbReference type="PANTHER" id="PTHR12439">
    <property type="entry name" value="PLACENTAL PROTEIN 11-RELATED"/>
    <property type="match status" value="1"/>
</dbReference>
<dbReference type="InterPro" id="IPR037227">
    <property type="entry name" value="EndoU-like"/>
</dbReference>
<organism evidence="13">
    <name type="scientific">Strongyloides ratti</name>
    <name type="common">Parasitic roundworm</name>
    <dbReference type="NCBI Taxonomy" id="34506"/>
    <lineage>
        <taxon>Eukaryota</taxon>
        <taxon>Metazoa</taxon>
        <taxon>Ecdysozoa</taxon>
        <taxon>Nematoda</taxon>
        <taxon>Chromadorea</taxon>
        <taxon>Rhabditida</taxon>
        <taxon>Tylenchina</taxon>
        <taxon>Panagrolaimomorpha</taxon>
        <taxon>Strongyloidoidea</taxon>
        <taxon>Strongyloididae</taxon>
        <taxon>Strongyloides</taxon>
    </lineage>
</organism>
<dbReference type="GeneID" id="36383484"/>
<evidence type="ECO:0000313" key="14">
    <source>
        <dbReference type="Proteomes" id="UP000035682"/>
    </source>
</evidence>
<dbReference type="PANTHER" id="PTHR12439:SF11">
    <property type="entry name" value="URIDYLATE-SPECIFIC ENDORIBONUCLEASE"/>
    <property type="match status" value="1"/>
</dbReference>
<dbReference type="RefSeq" id="XP_024510300.1">
    <property type="nucleotide sequence ID" value="XM_024644775.1"/>
</dbReference>
<dbReference type="OMA" id="NANRCHC"/>
<evidence type="ECO:0000259" key="12">
    <source>
        <dbReference type="PROSITE" id="PS51959"/>
    </source>
</evidence>
<comment type="similarity">
    <text evidence="2 11">Belongs to the ENDOU family.</text>
</comment>
<keyword evidence="4 11" id="KW-0540">Nuclease</keyword>
<dbReference type="GO" id="GO:0004521">
    <property type="term" value="F:RNA endonuclease activity"/>
    <property type="evidence" value="ECO:0007669"/>
    <property type="project" value="UniProtKB-UniRule"/>
</dbReference>
<feature type="chain" id="PRO_5015031214" evidence="11">
    <location>
        <begin position="21"/>
        <end position="309"/>
    </location>
</feature>
<dbReference type="GO" id="GO:0003723">
    <property type="term" value="F:RNA binding"/>
    <property type="evidence" value="ECO:0007669"/>
    <property type="project" value="UniProtKB-UniRule"/>
</dbReference>
<keyword evidence="11" id="KW-0732">Signal</keyword>
<comment type="subunit">
    <text evidence="3 11">Monomer.</text>
</comment>
<dbReference type="GO" id="GO:0016787">
    <property type="term" value="F:hydrolase activity"/>
    <property type="evidence" value="ECO:0007669"/>
    <property type="project" value="UniProtKB-KW"/>
</dbReference>
<evidence type="ECO:0000256" key="10">
    <source>
        <dbReference type="ARBA" id="ARBA00023239"/>
    </source>
</evidence>
<dbReference type="SUPFAM" id="SSF142877">
    <property type="entry name" value="EndoU-like"/>
    <property type="match status" value="1"/>
</dbReference>
<evidence type="ECO:0000256" key="2">
    <source>
        <dbReference type="ARBA" id="ARBA00010168"/>
    </source>
</evidence>
<name>A0A090LTY4_STRRB</name>
<reference evidence="13 14" key="1">
    <citation type="submission" date="2014-09" db="EMBL/GenBank/DDBJ databases">
        <authorList>
            <person name="Martin A.A."/>
        </authorList>
    </citation>
    <scope>NUCLEOTIDE SEQUENCE</scope>
    <source>
        <strain evidence="14">ED321</strain>
        <strain evidence="13">ED321 Heterogonic</strain>
    </source>
</reference>